<reference evidence="1" key="1">
    <citation type="journal article" date="2015" name="Nature">
        <title>Complex archaea that bridge the gap between prokaryotes and eukaryotes.</title>
        <authorList>
            <person name="Spang A."/>
            <person name="Saw J.H."/>
            <person name="Jorgensen S.L."/>
            <person name="Zaremba-Niedzwiedzka K."/>
            <person name="Martijn J."/>
            <person name="Lind A.E."/>
            <person name="van Eijk R."/>
            <person name="Schleper C."/>
            <person name="Guy L."/>
            <person name="Ettema T.J."/>
        </authorList>
    </citation>
    <scope>NUCLEOTIDE SEQUENCE</scope>
</reference>
<dbReference type="AlphaFoldDB" id="A0A0F9IVQ1"/>
<proteinExistence type="predicted"/>
<gene>
    <name evidence="1" type="ORF">LCGC14_1830910</name>
</gene>
<accession>A0A0F9IVQ1</accession>
<protein>
    <submittedName>
        <fullName evidence="1">Uncharacterized protein</fullName>
    </submittedName>
</protein>
<evidence type="ECO:0000313" key="1">
    <source>
        <dbReference type="EMBL" id="KKL97785.1"/>
    </source>
</evidence>
<sequence length="111" mass="13373">MAYKDTEEGRENKRQYRINHRERGLCRDCARPAVKNMWGYCALHYDHQLRNGRKRDPDYRKRIADYSKQRYYRLKSEHKCPRCAVPLGEQETVYCFNCYTITKYGAIKGVL</sequence>
<name>A0A0F9IVQ1_9ZZZZ</name>
<dbReference type="EMBL" id="LAZR01018082">
    <property type="protein sequence ID" value="KKL97785.1"/>
    <property type="molecule type" value="Genomic_DNA"/>
</dbReference>
<organism evidence="1">
    <name type="scientific">marine sediment metagenome</name>
    <dbReference type="NCBI Taxonomy" id="412755"/>
    <lineage>
        <taxon>unclassified sequences</taxon>
        <taxon>metagenomes</taxon>
        <taxon>ecological metagenomes</taxon>
    </lineage>
</organism>
<comment type="caution">
    <text evidence="1">The sequence shown here is derived from an EMBL/GenBank/DDBJ whole genome shotgun (WGS) entry which is preliminary data.</text>
</comment>